<dbReference type="STRING" id="1943.AQJ64_43330"/>
<keyword evidence="3" id="KW-1185">Reference proteome</keyword>
<organism evidence="2 3">
    <name type="scientific">Streptomyces griseoruber</name>
    <dbReference type="NCBI Taxonomy" id="1943"/>
    <lineage>
        <taxon>Bacteria</taxon>
        <taxon>Bacillati</taxon>
        <taxon>Actinomycetota</taxon>
        <taxon>Actinomycetes</taxon>
        <taxon>Kitasatosporales</taxon>
        <taxon>Streptomycetaceae</taxon>
        <taxon>Streptomyces</taxon>
    </lineage>
</organism>
<dbReference type="Proteomes" id="UP000052982">
    <property type="component" value="Unassembled WGS sequence"/>
</dbReference>
<evidence type="ECO:0000256" key="1">
    <source>
        <dbReference type="SAM" id="MobiDB-lite"/>
    </source>
</evidence>
<comment type="caution">
    <text evidence="2">The sequence shown here is derived from an EMBL/GenBank/DDBJ whole genome shotgun (WGS) entry which is preliminary data.</text>
</comment>
<dbReference type="RefSeq" id="WP_055631985.1">
    <property type="nucleotide sequence ID" value="NZ_KQ948793.1"/>
</dbReference>
<gene>
    <name evidence="2" type="ORF">AQJ64_43330</name>
</gene>
<sequence length="114" mass="12546">MRLPLIPPAELTAEQLPLYEAFEKMIQAEEYQGFEVRDPDGAFVGPWGVMLHFPDLAVPLGQFIDVAQKLPGLSERARQVVILTIGGRSMSPTSSTRTPRLPCAPGCARTRSRP</sequence>
<protein>
    <submittedName>
        <fullName evidence="2">Uncharacterized protein</fullName>
    </submittedName>
</protein>
<proteinExistence type="predicted"/>
<dbReference type="AlphaFoldDB" id="A0A101SJY7"/>
<accession>A0A101SJY7</accession>
<evidence type="ECO:0000313" key="3">
    <source>
        <dbReference type="Proteomes" id="UP000052982"/>
    </source>
</evidence>
<feature type="compositionally biased region" description="Low complexity" evidence="1">
    <location>
        <begin position="88"/>
        <end position="101"/>
    </location>
</feature>
<reference evidence="2 3" key="1">
    <citation type="submission" date="2015-10" db="EMBL/GenBank/DDBJ databases">
        <title>Draft genome sequence of Streptomyces griseoruber DSM 40281, type strain for the species Streptomyces griseoruber.</title>
        <authorList>
            <person name="Ruckert C."/>
            <person name="Winkler A."/>
            <person name="Kalinowski J."/>
            <person name="Kampfer P."/>
            <person name="Glaeser S."/>
        </authorList>
    </citation>
    <scope>NUCLEOTIDE SEQUENCE [LARGE SCALE GENOMIC DNA]</scope>
    <source>
        <strain evidence="2 3">DSM 40281</strain>
    </source>
</reference>
<dbReference type="EMBL" id="LMWW01000088">
    <property type="protein sequence ID" value="KUN75198.1"/>
    <property type="molecule type" value="Genomic_DNA"/>
</dbReference>
<evidence type="ECO:0000313" key="2">
    <source>
        <dbReference type="EMBL" id="KUN75198.1"/>
    </source>
</evidence>
<dbReference type="OrthoDB" id="949132at2"/>
<feature type="region of interest" description="Disordered" evidence="1">
    <location>
        <begin position="88"/>
        <end position="114"/>
    </location>
</feature>
<name>A0A101SJY7_9ACTN</name>